<comment type="similarity">
    <text evidence="7">Belongs to the binding-protein-dependent transport system permease family.</text>
</comment>
<dbReference type="GeneID" id="75053206"/>
<dbReference type="InterPro" id="IPR035906">
    <property type="entry name" value="MetI-like_sf"/>
</dbReference>
<evidence type="ECO:0000313" key="11">
    <source>
        <dbReference type="Proteomes" id="UP000289794"/>
    </source>
</evidence>
<dbReference type="CDD" id="cd06261">
    <property type="entry name" value="TM_PBP2"/>
    <property type="match status" value="1"/>
</dbReference>
<evidence type="ECO:0000256" key="7">
    <source>
        <dbReference type="RuleBase" id="RU363032"/>
    </source>
</evidence>
<feature type="transmembrane region" description="Helical" evidence="7">
    <location>
        <begin position="105"/>
        <end position="125"/>
    </location>
</feature>
<dbReference type="InterPro" id="IPR000515">
    <property type="entry name" value="MetI-like"/>
</dbReference>
<organism evidence="9 11">
    <name type="scientific">Blautia producta</name>
    <dbReference type="NCBI Taxonomy" id="33035"/>
    <lineage>
        <taxon>Bacteria</taxon>
        <taxon>Bacillati</taxon>
        <taxon>Bacillota</taxon>
        <taxon>Clostridia</taxon>
        <taxon>Lachnospirales</taxon>
        <taxon>Lachnospiraceae</taxon>
        <taxon>Blautia</taxon>
    </lineage>
</organism>
<evidence type="ECO:0000256" key="6">
    <source>
        <dbReference type="ARBA" id="ARBA00023136"/>
    </source>
</evidence>
<evidence type="ECO:0000256" key="2">
    <source>
        <dbReference type="ARBA" id="ARBA00022448"/>
    </source>
</evidence>
<evidence type="ECO:0000256" key="3">
    <source>
        <dbReference type="ARBA" id="ARBA00022475"/>
    </source>
</evidence>
<feature type="transmembrane region" description="Helical" evidence="7">
    <location>
        <begin position="155"/>
        <end position="176"/>
    </location>
</feature>
<dbReference type="KEGG" id="bpro:PMF13cell1_01514"/>
<evidence type="ECO:0000313" key="12">
    <source>
        <dbReference type="Proteomes" id="UP000515789"/>
    </source>
</evidence>
<dbReference type="Pfam" id="PF00528">
    <property type="entry name" value="BPD_transp_1"/>
    <property type="match status" value="1"/>
</dbReference>
<name>A0A4P6LYF9_9FIRM</name>
<dbReference type="PROSITE" id="PS50928">
    <property type="entry name" value="ABC_TM1"/>
    <property type="match status" value="1"/>
</dbReference>
<evidence type="ECO:0000259" key="8">
    <source>
        <dbReference type="PROSITE" id="PS50928"/>
    </source>
</evidence>
<comment type="subcellular location">
    <subcellularLocation>
        <location evidence="1 7">Cell membrane</location>
        <topology evidence="1 7">Multi-pass membrane protein</topology>
    </subcellularLocation>
</comment>
<dbReference type="EMBL" id="CP039126">
    <property type="protein sequence ID" value="QMW76144.1"/>
    <property type="molecule type" value="Genomic_DNA"/>
</dbReference>
<dbReference type="GO" id="GO:0055085">
    <property type="term" value="P:transmembrane transport"/>
    <property type="evidence" value="ECO:0007669"/>
    <property type="project" value="InterPro"/>
</dbReference>
<dbReference type="Proteomes" id="UP000289794">
    <property type="component" value="Chromosome"/>
</dbReference>
<evidence type="ECO:0000313" key="10">
    <source>
        <dbReference type="EMBL" id="QMW76144.1"/>
    </source>
</evidence>
<dbReference type="RefSeq" id="WP_018594766.1">
    <property type="nucleotide sequence ID" value="NZ_AP031416.1"/>
</dbReference>
<gene>
    <name evidence="9" type="primary">sugA_1</name>
    <name evidence="10" type="ORF">E5259_00240</name>
    <name evidence="9" type="ORF">PMF13cell1_01514</name>
</gene>
<feature type="transmembrane region" description="Helical" evidence="7">
    <location>
        <begin position="259"/>
        <end position="282"/>
    </location>
</feature>
<reference evidence="10 12" key="2">
    <citation type="submission" date="2019-04" db="EMBL/GenBank/DDBJ databases">
        <authorList>
            <person name="Schori C."/>
            <person name="Ahrens C."/>
        </authorList>
    </citation>
    <scope>NUCLEOTIDE SEQUENCE [LARGE SCALE GENOMIC DNA]</scope>
    <source>
        <strain evidence="10 12">DSM 2950</strain>
    </source>
</reference>
<dbReference type="Proteomes" id="UP000515789">
    <property type="component" value="Chromosome"/>
</dbReference>
<sequence>MKITKKSKLTVILFVLPALIVYLIWVIYPIINAMWMSMLKSDTLHSSHFVGFENYISVFKSTLFWKSMRISLIFIVLTTTFQVILGFLYGYLVYLQPKGYRIYKILLFVPNVLPSVATGFIWSYIYSPSMGILKPLMEAIGLGQYYISPIADPKLALVAVVFAQIWSGLGVQVILFNSGFMNIPSEVIESAKLDGATGWKMIKTMVIPMSWDITKMVIILQTIGALRSFDLIYVMTAGGPNHSTEVLPMHLFVNAFQNFNLGYGNVIAVILFVLAMIITVFMRKVMERDSLY</sequence>
<dbReference type="GO" id="GO:0005886">
    <property type="term" value="C:plasma membrane"/>
    <property type="evidence" value="ECO:0007669"/>
    <property type="project" value="UniProtKB-SubCell"/>
</dbReference>
<dbReference type="Gene3D" id="1.10.3720.10">
    <property type="entry name" value="MetI-like"/>
    <property type="match status" value="1"/>
</dbReference>
<dbReference type="PANTHER" id="PTHR30193">
    <property type="entry name" value="ABC TRANSPORTER PERMEASE PROTEIN"/>
    <property type="match status" value="1"/>
</dbReference>
<keyword evidence="5 7" id="KW-1133">Transmembrane helix</keyword>
<accession>A0A4P6LYF9</accession>
<feature type="transmembrane region" description="Helical" evidence="7">
    <location>
        <begin position="217"/>
        <end position="239"/>
    </location>
</feature>
<feature type="transmembrane region" description="Helical" evidence="7">
    <location>
        <begin position="12"/>
        <end position="31"/>
    </location>
</feature>
<feature type="transmembrane region" description="Helical" evidence="7">
    <location>
        <begin position="70"/>
        <end position="93"/>
    </location>
</feature>
<keyword evidence="3" id="KW-1003">Cell membrane</keyword>
<reference evidence="9 11" key="1">
    <citation type="submission" date="2019-01" db="EMBL/GenBank/DDBJ databases">
        <title>PMF-metabolizing Aryl O-demethylase.</title>
        <authorList>
            <person name="Kim M."/>
        </authorList>
    </citation>
    <scope>NUCLEOTIDE SEQUENCE [LARGE SCALE GENOMIC DNA]</scope>
    <source>
        <strain evidence="9 11">PMF1</strain>
    </source>
</reference>
<keyword evidence="4 7" id="KW-0812">Transmembrane</keyword>
<evidence type="ECO:0000313" key="9">
    <source>
        <dbReference type="EMBL" id="QBE95987.1"/>
    </source>
</evidence>
<keyword evidence="2 7" id="KW-0813">Transport</keyword>
<dbReference type="PANTHER" id="PTHR30193:SF37">
    <property type="entry name" value="INNER MEMBRANE ABC TRANSPORTER PERMEASE PROTEIN YCJO"/>
    <property type="match status" value="1"/>
</dbReference>
<evidence type="ECO:0000256" key="4">
    <source>
        <dbReference type="ARBA" id="ARBA00022692"/>
    </source>
</evidence>
<dbReference type="InterPro" id="IPR051393">
    <property type="entry name" value="ABC_transporter_permease"/>
</dbReference>
<evidence type="ECO:0000256" key="5">
    <source>
        <dbReference type="ARBA" id="ARBA00022989"/>
    </source>
</evidence>
<evidence type="ECO:0000256" key="1">
    <source>
        <dbReference type="ARBA" id="ARBA00004651"/>
    </source>
</evidence>
<feature type="domain" description="ABC transmembrane type-1" evidence="8">
    <location>
        <begin position="68"/>
        <end position="282"/>
    </location>
</feature>
<dbReference type="SUPFAM" id="SSF161098">
    <property type="entry name" value="MetI-like"/>
    <property type="match status" value="1"/>
</dbReference>
<keyword evidence="6 7" id="KW-0472">Membrane</keyword>
<proteinExistence type="inferred from homology"/>
<protein>
    <submittedName>
        <fullName evidence="10">Sugar ABC transporter permease</fullName>
    </submittedName>
    <submittedName>
        <fullName evidence="9">Trehalose transport system permease protein SugA</fullName>
    </submittedName>
</protein>
<dbReference type="AlphaFoldDB" id="A0A4P6LYF9"/>
<dbReference type="EMBL" id="CP035945">
    <property type="protein sequence ID" value="QBE95987.1"/>
    <property type="molecule type" value="Genomic_DNA"/>
</dbReference>